<dbReference type="GO" id="GO:0015068">
    <property type="term" value="F:glycine amidinotransferase activity"/>
    <property type="evidence" value="ECO:0007669"/>
    <property type="project" value="TreeGrafter"/>
</dbReference>
<organism evidence="5 6">
    <name type="scientific">Nocardia terpenica</name>
    <dbReference type="NCBI Taxonomy" id="455432"/>
    <lineage>
        <taxon>Bacteria</taxon>
        <taxon>Bacillati</taxon>
        <taxon>Actinomycetota</taxon>
        <taxon>Actinomycetes</taxon>
        <taxon>Mycobacteriales</taxon>
        <taxon>Nocardiaceae</taxon>
        <taxon>Nocardia</taxon>
    </lineage>
</organism>
<keyword evidence="2 5" id="KW-0808">Transferase</keyword>
<protein>
    <submittedName>
        <fullName evidence="5">Amidinotransferase</fullName>
    </submittedName>
</protein>
<dbReference type="PANTHER" id="PTHR10488">
    <property type="entry name" value="GLYCINE AMIDINOTRANSFERASE, MITOCHONDRIAL"/>
    <property type="match status" value="1"/>
</dbReference>
<dbReference type="EMBL" id="LWGR01000007">
    <property type="protein sequence ID" value="KZM73875.1"/>
    <property type="molecule type" value="Genomic_DNA"/>
</dbReference>
<evidence type="ECO:0000313" key="5">
    <source>
        <dbReference type="EMBL" id="KZM73875.1"/>
    </source>
</evidence>
<comment type="caution">
    <text evidence="5">The sequence shown here is derived from an EMBL/GenBank/DDBJ whole genome shotgun (WGS) entry which is preliminary data.</text>
</comment>
<dbReference type="InterPro" id="IPR033195">
    <property type="entry name" value="AmidinoTrfase"/>
</dbReference>
<dbReference type="AlphaFoldDB" id="A0A161WLF0"/>
<feature type="active site" description="Amidino-cysteine intermediate" evidence="3">
    <location>
        <position position="355"/>
    </location>
</feature>
<dbReference type="STRING" id="455432.AWN90_35680"/>
<dbReference type="OrthoDB" id="258252at2"/>
<accession>A0A161WLF0</accession>
<feature type="region of interest" description="Disordered" evidence="4">
    <location>
        <begin position="1"/>
        <end position="21"/>
    </location>
</feature>
<keyword evidence="6" id="KW-1185">Reference proteome</keyword>
<gene>
    <name evidence="5" type="ORF">AWN90_35680</name>
</gene>
<comment type="similarity">
    <text evidence="1">Belongs to the amidinotransferase family.</text>
</comment>
<evidence type="ECO:0000256" key="2">
    <source>
        <dbReference type="ARBA" id="ARBA00022679"/>
    </source>
</evidence>
<reference evidence="5 6" key="1">
    <citation type="submission" date="2016-04" db="EMBL/GenBank/DDBJ databases">
        <authorList>
            <person name="Evans L.H."/>
            <person name="Alamgir A."/>
            <person name="Owens N."/>
            <person name="Weber N.D."/>
            <person name="Virtaneva K."/>
            <person name="Barbian K."/>
            <person name="Babar A."/>
            <person name="Rosenke K."/>
        </authorList>
    </citation>
    <scope>NUCLEOTIDE SEQUENCE [LARGE SCALE GENOMIC DNA]</scope>
    <source>
        <strain evidence="5 6">IFM 0406</strain>
    </source>
</reference>
<proteinExistence type="inferred from homology"/>
<dbReference type="RefSeq" id="WP_067592070.1">
    <property type="nucleotide sequence ID" value="NZ_JABMCZ010000001.1"/>
</dbReference>
<evidence type="ECO:0000256" key="4">
    <source>
        <dbReference type="SAM" id="MobiDB-lite"/>
    </source>
</evidence>
<dbReference type="GO" id="GO:0006601">
    <property type="term" value="P:creatine biosynthetic process"/>
    <property type="evidence" value="ECO:0007669"/>
    <property type="project" value="TreeGrafter"/>
</dbReference>
<dbReference type="SUPFAM" id="SSF55909">
    <property type="entry name" value="Pentein"/>
    <property type="match status" value="1"/>
</dbReference>
<dbReference type="Proteomes" id="UP000076512">
    <property type="component" value="Unassembled WGS sequence"/>
</dbReference>
<feature type="active site" evidence="3">
    <location>
        <position position="204"/>
    </location>
</feature>
<dbReference type="CDD" id="cd21136">
    <property type="entry name" value="amidinotransferase_AGAT-like"/>
    <property type="match status" value="1"/>
</dbReference>
<evidence type="ECO:0000313" key="6">
    <source>
        <dbReference type="Proteomes" id="UP000076512"/>
    </source>
</evidence>
<feature type="active site" evidence="3">
    <location>
        <position position="253"/>
    </location>
</feature>
<name>A0A161WLF0_9NOCA</name>
<dbReference type="PANTHER" id="PTHR10488:SF1">
    <property type="entry name" value="GLYCINE AMIDINOTRANSFERASE, MITOCHONDRIAL"/>
    <property type="match status" value="1"/>
</dbReference>
<evidence type="ECO:0000256" key="3">
    <source>
        <dbReference type="PIRSR" id="PIRSR633195-1"/>
    </source>
</evidence>
<dbReference type="Gene3D" id="3.75.10.10">
    <property type="entry name" value="L-arginine/glycine Amidinotransferase, Chain A"/>
    <property type="match status" value="1"/>
</dbReference>
<sequence>MTSATQATHDGSEDREVPASPVCSYNEWDPLEEVIVGIVDDASFPTWHECLPPVLPADQVETFRCNAGRSFPAERIDAARRDLEEFAHILEAEGVTVRRPEPIPQRTTYSTLDWSSTGMYAAMPRDALLVVGTEIIECPMAWRSRYYESLAYRPLLKEYFHGGAKWTAGPKPELTDAQFDQDWTDDHPDQGVRLVVTEFEPTFDAADFTRCGRDIIAQMSNVTNAFGIEWLQRQLGDEYRIHVFEFADTHPMHIDATLVPLAPGKLLVNPERVPKVPALFKNWDVLEAPRPIIPDTHPLYMTSKWINMNVLSLDEDRVMVEREDEPMIQALKDFGFTPIPCSFRNFNSFGGSFHCATLDVRRRGTLQSYF</sequence>
<evidence type="ECO:0000256" key="1">
    <source>
        <dbReference type="ARBA" id="ARBA00006943"/>
    </source>
</evidence>